<keyword evidence="9" id="KW-1185">Reference proteome</keyword>
<keyword evidence="3" id="KW-1003">Cell membrane</keyword>
<dbReference type="Pfam" id="PF09790">
    <property type="entry name" value="Hyccin"/>
    <property type="match status" value="1"/>
</dbReference>
<name>A0A4Y7IP69_PAPSO</name>
<comment type="similarity">
    <text evidence="6">Belongs to the Hyccin family.</text>
</comment>
<dbReference type="OrthoDB" id="18937at2759"/>
<dbReference type="Proteomes" id="UP000316621">
    <property type="component" value="Chromosome 2"/>
</dbReference>
<protein>
    <recommendedName>
        <fullName evidence="10">Hyccin</fullName>
    </recommendedName>
</protein>
<dbReference type="GO" id="GO:0072659">
    <property type="term" value="P:protein localization to plasma membrane"/>
    <property type="evidence" value="ECO:0007669"/>
    <property type="project" value="TreeGrafter"/>
</dbReference>
<feature type="region of interest" description="Disordered" evidence="7">
    <location>
        <begin position="1"/>
        <end position="49"/>
    </location>
</feature>
<organism evidence="8 9">
    <name type="scientific">Papaver somniferum</name>
    <name type="common">Opium poppy</name>
    <dbReference type="NCBI Taxonomy" id="3469"/>
    <lineage>
        <taxon>Eukaryota</taxon>
        <taxon>Viridiplantae</taxon>
        <taxon>Streptophyta</taxon>
        <taxon>Embryophyta</taxon>
        <taxon>Tracheophyta</taxon>
        <taxon>Spermatophyta</taxon>
        <taxon>Magnoliopsida</taxon>
        <taxon>Ranunculales</taxon>
        <taxon>Papaveraceae</taxon>
        <taxon>Papaveroideae</taxon>
        <taxon>Papaver</taxon>
    </lineage>
</organism>
<dbReference type="GO" id="GO:0005886">
    <property type="term" value="C:plasma membrane"/>
    <property type="evidence" value="ECO:0007669"/>
    <property type="project" value="UniProtKB-SubCell"/>
</dbReference>
<comment type="subcellular location">
    <subcellularLocation>
        <location evidence="1">Cell membrane</location>
    </subcellularLocation>
    <subcellularLocation>
        <location evidence="2">Cytoplasm</location>
        <location evidence="2">Cytosol</location>
    </subcellularLocation>
</comment>
<keyword evidence="5" id="KW-0472">Membrane</keyword>
<dbReference type="AlphaFoldDB" id="A0A4Y7IP69"/>
<evidence type="ECO:0000256" key="3">
    <source>
        <dbReference type="ARBA" id="ARBA00022475"/>
    </source>
</evidence>
<dbReference type="PANTHER" id="PTHR31220">
    <property type="entry name" value="HYCCIN RELATED"/>
    <property type="match status" value="1"/>
</dbReference>
<dbReference type="Gramene" id="RZC49278">
    <property type="protein sequence ID" value="RZC49278"/>
    <property type="gene ID" value="C5167_017707"/>
</dbReference>
<evidence type="ECO:0000256" key="4">
    <source>
        <dbReference type="ARBA" id="ARBA00022490"/>
    </source>
</evidence>
<proteinExistence type="inferred from homology"/>
<dbReference type="GO" id="GO:0005829">
    <property type="term" value="C:cytosol"/>
    <property type="evidence" value="ECO:0007669"/>
    <property type="project" value="UniProtKB-SubCell"/>
</dbReference>
<accession>A0A4Y7IP69</accession>
<evidence type="ECO:0000256" key="1">
    <source>
        <dbReference type="ARBA" id="ARBA00004236"/>
    </source>
</evidence>
<evidence type="ECO:0000256" key="5">
    <source>
        <dbReference type="ARBA" id="ARBA00023136"/>
    </source>
</evidence>
<dbReference type="STRING" id="3469.A0A4Y7IP69"/>
<evidence type="ECO:0000313" key="8">
    <source>
        <dbReference type="EMBL" id="RZC49278.1"/>
    </source>
</evidence>
<dbReference type="PANTHER" id="PTHR31220:SF1">
    <property type="entry name" value="GH21176P"/>
    <property type="match status" value="1"/>
</dbReference>
<feature type="compositionally biased region" description="Low complexity" evidence="7">
    <location>
        <begin position="14"/>
        <end position="49"/>
    </location>
</feature>
<gene>
    <name evidence="8" type="ORF">C5167_017707</name>
</gene>
<reference evidence="8 9" key="1">
    <citation type="journal article" date="2018" name="Science">
        <title>The opium poppy genome and morphinan production.</title>
        <authorList>
            <person name="Guo L."/>
            <person name="Winzer T."/>
            <person name="Yang X."/>
            <person name="Li Y."/>
            <person name="Ning Z."/>
            <person name="He Z."/>
            <person name="Teodor R."/>
            <person name="Lu Y."/>
            <person name="Bowser T.A."/>
            <person name="Graham I.A."/>
            <person name="Ye K."/>
        </authorList>
    </citation>
    <scope>NUCLEOTIDE SEQUENCE [LARGE SCALE GENOMIC DNA]</scope>
    <source>
        <strain evidence="9">cv. HN1</strain>
        <tissue evidence="8">Leaves</tissue>
    </source>
</reference>
<dbReference type="GO" id="GO:0046854">
    <property type="term" value="P:phosphatidylinositol phosphate biosynthetic process"/>
    <property type="evidence" value="ECO:0007669"/>
    <property type="project" value="TreeGrafter"/>
</dbReference>
<sequence>MEIQMNSSSQIGGTRSPSSSASPSSSTTSDPNSSSYNHQNNNPNNPNQMQSWWESISKARTRIHILSSIISSSTSTSTSSSSFISSLADSDRPARSLLESSESYLTISNLLSNPNSGSGNDSLCQWLYETYQSSDPDLRLVVLSFIPLLSGFYLSRIISLASSSHNNQSSLSGFEAVLLSIYAAETKARAGKPCLISIPDLSQPSLYDSTPRNNKSNGTVNRGVNDGGVSSVGVLCAPLEPQVAVKSTKRACIVSVALDCYYKQISQMPSWSKLELCQFSADWAGKDCSCRHEFDNDLNEVAVLNDNGNISFGENRNSFERDSEDGENNEVNETVEQINKLRIRDEFSHDDGVSRGVRIPLPWELLQIVLRILGHCLLAPLNSQEVRDSASFAIRCLYARAVHDIVPQAILATRSLIQLDKRSRLAAKEAAMANAASNANTPSKAKKPEILLMSK</sequence>
<evidence type="ECO:0000256" key="7">
    <source>
        <dbReference type="SAM" id="MobiDB-lite"/>
    </source>
</evidence>
<evidence type="ECO:0000313" key="9">
    <source>
        <dbReference type="Proteomes" id="UP000316621"/>
    </source>
</evidence>
<keyword evidence="4" id="KW-0963">Cytoplasm</keyword>
<dbReference type="InterPro" id="IPR018619">
    <property type="entry name" value="Hyccin"/>
</dbReference>
<dbReference type="EMBL" id="CM010716">
    <property type="protein sequence ID" value="RZC49278.1"/>
    <property type="molecule type" value="Genomic_DNA"/>
</dbReference>
<evidence type="ECO:0008006" key="10">
    <source>
        <dbReference type="Google" id="ProtNLM"/>
    </source>
</evidence>
<dbReference type="OMA" id="QDCDCKE"/>
<feature type="compositionally biased region" description="Polar residues" evidence="7">
    <location>
        <begin position="1"/>
        <end position="13"/>
    </location>
</feature>
<evidence type="ECO:0000256" key="6">
    <source>
        <dbReference type="ARBA" id="ARBA00034482"/>
    </source>
</evidence>
<evidence type="ECO:0000256" key="2">
    <source>
        <dbReference type="ARBA" id="ARBA00004514"/>
    </source>
</evidence>